<evidence type="ECO:0008006" key="3">
    <source>
        <dbReference type="Google" id="ProtNLM"/>
    </source>
</evidence>
<evidence type="ECO:0000313" key="1">
    <source>
        <dbReference type="EMBL" id="MDT0477419.1"/>
    </source>
</evidence>
<evidence type="ECO:0000313" key="2">
    <source>
        <dbReference type="Proteomes" id="UP001180489"/>
    </source>
</evidence>
<dbReference type="RefSeq" id="WP_311637626.1">
    <property type="nucleotide sequence ID" value="NZ_JAVRFF010000061.1"/>
</dbReference>
<organism evidence="1 2">
    <name type="scientific">Streptomyces hintoniae</name>
    <dbReference type="NCBI Taxonomy" id="3075521"/>
    <lineage>
        <taxon>Bacteria</taxon>
        <taxon>Bacillati</taxon>
        <taxon>Actinomycetota</taxon>
        <taxon>Actinomycetes</taxon>
        <taxon>Kitasatosporales</taxon>
        <taxon>Streptomycetaceae</taxon>
        <taxon>Streptomyces</taxon>
    </lineage>
</organism>
<sequence length="114" mass="11970">MPEPSTMAARGQDYVAAWPAGITRKLRLTPAYVAEALVRAGHATEDERPALATAILRGEPVGQVAALTPDTAKAVIAELRAISAELTEAAKTHCHYCGLKLQADGECRSCGEGL</sequence>
<dbReference type="Proteomes" id="UP001180489">
    <property type="component" value="Unassembled WGS sequence"/>
</dbReference>
<accession>A0ABU2UW90</accession>
<comment type="caution">
    <text evidence="1">The sequence shown here is derived from an EMBL/GenBank/DDBJ whole genome shotgun (WGS) entry which is preliminary data.</text>
</comment>
<reference evidence="1" key="1">
    <citation type="submission" date="2024-05" db="EMBL/GenBank/DDBJ databases">
        <title>30 novel species of actinomycetes from the DSMZ collection.</title>
        <authorList>
            <person name="Nouioui I."/>
        </authorList>
    </citation>
    <scope>NUCLEOTIDE SEQUENCE</scope>
    <source>
        <strain evidence="1">DSM 41014</strain>
    </source>
</reference>
<name>A0ABU2UW90_9ACTN</name>
<proteinExistence type="predicted"/>
<gene>
    <name evidence="1" type="ORF">RM863_35385</name>
</gene>
<protein>
    <recommendedName>
        <fullName evidence="3">Zinc ribbon domain-containing protein</fullName>
    </recommendedName>
</protein>
<keyword evidence="2" id="KW-1185">Reference proteome</keyword>
<dbReference type="EMBL" id="JAVRFF010000061">
    <property type="protein sequence ID" value="MDT0477419.1"/>
    <property type="molecule type" value="Genomic_DNA"/>
</dbReference>